<feature type="compositionally biased region" description="Basic and acidic residues" evidence="9">
    <location>
        <begin position="240"/>
        <end position="252"/>
    </location>
</feature>
<evidence type="ECO:0000256" key="2">
    <source>
        <dbReference type="ARBA" id="ARBA00022737"/>
    </source>
</evidence>
<feature type="domain" description="C2H2-type" evidence="10">
    <location>
        <begin position="425"/>
        <end position="452"/>
    </location>
</feature>
<dbReference type="SMART" id="SM00355">
    <property type="entry name" value="ZnF_C2H2"/>
    <property type="match status" value="9"/>
</dbReference>
<dbReference type="InterPro" id="IPR013087">
    <property type="entry name" value="Znf_C2H2_type"/>
</dbReference>
<feature type="binding site" evidence="8">
    <location>
        <position position="53"/>
    </location>
    <ligand>
        <name>Zn(2+)</name>
        <dbReference type="ChEBI" id="CHEBI:29105"/>
    </ligand>
</feature>
<keyword evidence="3 7" id="KW-0863">Zinc-finger</keyword>
<evidence type="ECO:0000259" key="11">
    <source>
        <dbReference type="PROSITE" id="PS51915"/>
    </source>
</evidence>
<keyword evidence="4 8" id="KW-0862">Zinc</keyword>
<evidence type="ECO:0000256" key="7">
    <source>
        <dbReference type="PROSITE-ProRule" id="PRU00042"/>
    </source>
</evidence>
<feature type="domain" description="C2H2-type" evidence="10">
    <location>
        <begin position="489"/>
        <end position="517"/>
    </location>
</feature>
<feature type="binding site" evidence="8">
    <location>
        <position position="10"/>
    </location>
    <ligand>
        <name>Zn(2+)</name>
        <dbReference type="ChEBI" id="CHEBI:29105"/>
    </ligand>
</feature>
<organism evidence="12 13">
    <name type="scientific">Aedes albopictus</name>
    <name type="common">Asian tiger mosquito</name>
    <name type="synonym">Stegomyia albopicta</name>
    <dbReference type="NCBI Taxonomy" id="7160"/>
    <lineage>
        <taxon>Eukaryota</taxon>
        <taxon>Metazoa</taxon>
        <taxon>Ecdysozoa</taxon>
        <taxon>Arthropoda</taxon>
        <taxon>Hexapoda</taxon>
        <taxon>Insecta</taxon>
        <taxon>Pterygota</taxon>
        <taxon>Neoptera</taxon>
        <taxon>Endopterygota</taxon>
        <taxon>Diptera</taxon>
        <taxon>Nematocera</taxon>
        <taxon>Culicoidea</taxon>
        <taxon>Culicidae</taxon>
        <taxon>Culicinae</taxon>
        <taxon>Aedini</taxon>
        <taxon>Aedes</taxon>
        <taxon>Stegomyia</taxon>
    </lineage>
</organism>
<feature type="binding site" evidence="8">
    <location>
        <position position="56"/>
    </location>
    <ligand>
        <name>Zn(2+)</name>
        <dbReference type="ChEBI" id="CHEBI:29105"/>
    </ligand>
</feature>
<feature type="compositionally biased region" description="Acidic residues" evidence="9">
    <location>
        <begin position="278"/>
        <end position="289"/>
    </location>
</feature>
<feature type="binding site" evidence="8">
    <location>
        <position position="7"/>
    </location>
    <ligand>
        <name>Zn(2+)</name>
        <dbReference type="ChEBI" id="CHEBI:29105"/>
    </ligand>
</feature>
<name>A0ABM1XYN1_AEDAL</name>
<proteinExistence type="inferred from homology"/>
<keyword evidence="2" id="KW-0677">Repeat</keyword>
<evidence type="ECO:0000256" key="3">
    <source>
        <dbReference type="ARBA" id="ARBA00022771"/>
    </source>
</evidence>
<dbReference type="Pfam" id="PF13894">
    <property type="entry name" value="zf-C2H2_4"/>
    <property type="match status" value="1"/>
</dbReference>
<feature type="domain" description="C2H2-type" evidence="10">
    <location>
        <begin position="606"/>
        <end position="634"/>
    </location>
</feature>
<keyword evidence="1 8" id="KW-0479">Metal-binding</keyword>
<reference evidence="13" key="1">
    <citation type="journal article" date="2015" name="Proc. Natl. Acad. Sci. U.S.A.">
        <title>Genome sequence of the Asian Tiger mosquito, Aedes albopictus, reveals insights into its biology, genetics, and evolution.</title>
        <authorList>
            <person name="Chen X.G."/>
            <person name="Jiang X."/>
            <person name="Gu J."/>
            <person name="Xu M."/>
            <person name="Wu Y."/>
            <person name="Deng Y."/>
            <person name="Zhang C."/>
            <person name="Bonizzoni M."/>
            <person name="Dermauw W."/>
            <person name="Vontas J."/>
            <person name="Armbruster P."/>
            <person name="Huang X."/>
            <person name="Yang Y."/>
            <person name="Zhang H."/>
            <person name="He W."/>
            <person name="Peng H."/>
            <person name="Liu Y."/>
            <person name="Wu K."/>
            <person name="Chen J."/>
            <person name="Lirakis M."/>
            <person name="Topalis P."/>
            <person name="Van Leeuwen T."/>
            <person name="Hall A.B."/>
            <person name="Jiang X."/>
            <person name="Thorpe C."/>
            <person name="Mueller R.L."/>
            <person name="Sun C."/>
            <person name="Waterhouse R.M."/>
            <person name="Yan G."/>
            <person name="Tu Z.J."/>
            <person name="Fang X."/>
            <person name="James A.A."/>
        </authorList>
    </citation>
    <scope>NUCLEOTIDE SEQUENCE [LARGE SCALE GENOMIC DNA]</scope>
    <source>
        <strain evidence="13">Foshan</strain>
    </source>
</reference>
<dbReference type="PANTHER" id="PTHR24388:SF104">
    <property type="entry name" value="AT-RICH BINDING PROTEIN-RELATED"/>
    <property type="match status" value="1"/>
</dbReference>
<dbReference type="InterPro" id="IPR012934">
    <property type="entry name" value="Znf_AD"/>
</dbReference>
<feature type="domain" description="C2H2-type" evidence="10">
    <location>
        <begin position="456"/>
        <end position="479"/>
    </location>
</feature>
<feature type="region of interest" description="Disordered" evidence="9">
    <location>
        <begin position="207"/>
        <end position="300"/>
    </location>
</feature>
<comment type="similarity">
    <text evidence="6">Belongs to the snail C2H2-type zinc-finger protein family.</text>
</comment>
<dbReference type="EnsemblMetazoa" id="AALFPA23_004057.R4813">
    <property type="protein sequence ID" value="AALFPA23_004057.P4813"/>
    <property type="gene ID" value="AALFPA23_004057"/>
</dbReference>
<feature type="domain" description="ZAD" evidence="11">
    <location>
        <begin position="5"/>
        <end position="80"/>
    </location>
</feature>
<dbReference type="SMART" id="SM00868">
    <property type="entry name" value="zf-AD"/>
    <property type="match status" value="1"/>
</dbReference>
<dbReference type="InterPro" id="IPR050527">
    <property type="entry name" value="Snail/Krueppel_Znf"/>
</dbReference>
<dbReference type="Gene3D" id="3.30.160.60">
    <property type="entry name" value="Classic Zinc Finger"/>
    <property type="match status" value="4"/>
</dbReference>
<accession>A0ABM1XYN1</accession>
<feature type="domain" description="C2H2-type" evidence="10">
    <location>
        <begin position="395"/>
        <end position="422"/>
    </location>
</feature>
<dbReference type="PROSITE" id="PS51915">
    <property type="entry name" value="ZAD"/>
    <property type="match status" value="1"/>
</dbReference>
<evidence type="ECO:0000313" key="13">
    <source>
        <dbReference type="Proteomes" id="UP000069940"/>
    </source>
</evidence>
<evidence type="ECO:0000256" key="9">
    <source>
        <dbReference type="SAM" id="MobiDB-lite"/>
    </source>
</evidence>
<evidence type="ECO:0000256" key="6">
    <source>
        <dbReference type="ARBA" id="ARBA00037948"/>
    </source>
</evidence>
<dbReference type="GeneID" id="109430743"/>
<dbReference type="Proteomes" id="UP000069940">
    <property type="component" value="Unassembled WGS sequence"/>
</dbReference>
<evidence type="ECO:0000259" key="10">
    <source>
        <dbReference type="PROSITE" id="PS50157"/>
    </source>
</evidence>
<dbReference type="SUPFAM" id="SSF57716">
    <property type="entry name" value="Glucocorticoid receptor-like (DNA-binding domain)"/>
    <property type="match status" value="1"/>
</dbReference>
<evidence type="ECO:0000256" key="1">
    <source>
        <dbReference type="ARBA" id="ARBA00022723"/>
    </source>
</evidence>
<dbReference type="SUPFAM" id="SSF57667">
    <property type="entry name" value="beta-beta-alpha zinc fingers"/>
    <property type="match status" value="3"/>
</dbReference>
<dbReference type="PROSITE" id="PS00028">
    <property type="entry name" value="ZINC_FINGER_C2H2_1"/>
    <property type="match status" value="7"/>
</dbReference>
<dbReference type="Pfam" id="PF07776">
    <property type="entry name" value="zf-AD"/>
    <property type="match status" value="1"/>
</dbReference>
<reference evidence="12" key="2">
    <citation type="submission" date="2025-05" db="UniProtKB">
        <authorList>
            <consortium name="EnsemblMetazoa"/>
        </authorList>
    </citation>
    <scope>IDENTIFICATION</scope>
    <source>
        <strain evidence="12">Foshan</strain>
    </source>
</reference>
<feature type="domain" description="C2H2-type" evidence="10">
    <location>
        <begin position="520"/>
        <end position="547"/>
    </location>
</feature>
<sequence>MDSSACCRLCGYNSPDLIAIFGEQGVAAEYAHKIGRYLYLLVTTGDDLSKAICWMCSEQLDSFHRFHKKINELQQRMLKDRYLEFVIEAHHAGRYVEEGEIEIVEHTEVDEEELILPVKSDTSLEPEEPADVVQIIESHLEEDVEDELTLRVIPDGNSENSFLVVKKELESKTVEEDLEVSEQRHTPIVDNTAPEVKVFEIRKSNRRKRNVPESQCKNEDSNDVDIILKQKTPKRKCRKARSEKDKNAEEHQTPSSSQLESPVKKSNETGLVNHQDGYCDEQNEGESGDEFPARDSDNEEWPAAETMDKFPNRLIRDGLLVVKGKLLMEMINRFYNLQCDLCKGKLIRFKTLSELCTHFESTHKQAGYVTCCQTKIHRYPSIIMHMARHIQPEAFKCDICGYMVTRPRFLSTHRQTHLPEDEKPYACEHCPKRFCWKRALQIHENSHKAPNERIVYNCSICGKTYDTPGGLSAHKRNVHLTPLSTKVPHVCEICANSFATSSGLKEHMRTIHQPQEKVLVQCPECSKWLMNSRCLKIHMQLHRKEDFACDLCDYKTKKASLLKRHHITHHQLERPFTCDECDKTFKHKRALTIHKTTKHTGDSNGFKCNFCERSFNSSTNFYTHRKNRHPVELAAMKEQAEAEKKLQRIRAGIEPDDVPLAEESTITTTPDGTRIITINSRNYSMNEPMNTMIVLDITNGPIEIQTANEGEQTD</sequence>
<dbReference type="PANTHER" id="PTHR24388">
    <property type="entry name" value="ZINC FINGER PROTEIN"/>
    <property type="match status" value="1"/>
</dbReference>
<dbReference type="RefSeq" id="XP_019562364.3">
    <property type="nucleotide sequence ID" value="XM_019706819.3"/>
</dbReference>
<evidence type="ECO:0000256" key="5">
    <source>
        <dbReference type="ARBA" id="ARBA00023242"/>
    </source>
</evidence>
<dbReference type="Pfam" id="PF00096">
    <property type="entry name" value="zf-C2H2"/>
    <property type="match status" value="3"/>
</dbReference>
<evidence type="ECO:0008006" key="14">
    <source>
        <dbReference type="Google" id="ProtNLM"/>
    </source>
</evidence>
<evidence type="ECO:0000256" key="8">
    <source>
        <dbReference type="PROSITE-ProRule" id="PRU01263"/>
    </source>
</evidence>
<evidence type="ECO:0000313" key="12">
    <source>
        <dbReference type="EnsemblMetazoa" id="AALFPA23_004057.P4813"/>
    </source>
</evidence>
<protein>
    <recommendedName>
        <fullName evidence="14">Transcription factor grauzone</fullName>
    </recommendedName>
</protein>
<evidence type="ECO:0000256" key="4">
    <source>
        <dbReference type="ARBA" id="ARBA00022833"/>
    </source>
</evidence>
<dbReference type="InterPro" id="IPR036236">
    <property type="entry name" value="Znf_C2H2_sf"/>
</dbReference>
<keyword evidence="13" id="KW-1185">Reference proteome</keyword>
<keyword evidence="5" id="KW-0539">Nucleus</keyword>
<dbReference type="PROSITE" id="PS50157">
    <property type="entry name" value="ZINC_FINGER_C2H2_2"/>
    <property type="match status" value="8"/>
</dbReference>
<feature type="domain" description="C2H2-type" evidence="10">
    <location>
        <begin position="576"/>
        <end position="604"/>
    </location>
</feature>
<dbReference type="Gene3D" id="3.40.1800.20">
    <property type="match status" value="1"/>
</dbReference>
<feature type="domain" description="C2H2-type" evidence="10">
    <location>
        <begin position="547"/>
        <end position="575"/>
    </location>
</feature>